<keyword evidence="1 3" id="KW-0472">Membrane</keyword>
<dbReference type="GO" id="GO:1902600">
    <property type="term" value="P:proton transmembrane transport"/>
    <property type="evidence" value="ECO:0007669"/>
    <property type="project" value="UniProtKB-KW"/>
</dbReference>
<keyword evidence="1" id="KW-0813">Transport</keyword>
<keyword evidence="3" id="KW-1133">Transmembrane helix</keyword>
<feature type="compositionally biased region" description="Basic and acidic residues" evidence="2">
    <location>
        <begin position="113"/>
        <end position="133"/>
    </location>
</feature>
<evidence type="ECO:0000256" key="1">
    <source>
        <dbReference type="PIRNR" id="PIRNR032126"/>
    </source>
</evidence>
<gene>
    <name evidence="4" type="ORF">P1J78_13595</name>
</gene>
<dbReference type="RefSeq" id="WP_275567915.1">
    <property type="nucleotide sequence ID" value="NZ_JARGYC010000034.1"/>
</dbReference>
<dbReference type="PIRSF" id="PIRSF032126">
    <property type="entry name" value="F0F1_ATP_synthase_subunit_I"/>
    <property type="match status" value="1"/>
</dbReference>
<dbReference type="Pfam" id="PF09527">
    <property type="entry name" value="ATPase_gene1"/>
    <property type="match status" value="1"/>
</dbReference>
<feature type="region of interest" description="Disordered" evidence="2">
    <location>
        <begin position="97"/>
        <end position="133"/>
    </location>
</feature>
<protein>
    <recommendedName>
        <fullName evidence="1">ATP synthase protein I</fullName>
    </recommendedName>
</protein>
<dbReference type="EMBL" id="JARGYC010000034">
    <property type="protein sequence ID" value="MDF0601774.1"/>
    <property type="molecule type" value="Genomic_DNA"/>
</dbReference>
<comment type="similarity">
    <text evidence="1">Belongs to the bacterial AtpI family.</text>
</comment>
<proteinExistence type="inferred from homology"/>
<keyword evidence="3" id="KW-0812">Transmembrane</keyword>
<evidence type="ECO:0000256" key="3">
    <source>
        <dbReference type="SAM" id="Phobius"/>
    </source>
</evidence>
<dbReference type="InterPro" id="IPR016989">
    <property type="entry name" value="Atp1_alphaprobac"/>
</dbReference>
<comment type="caution">
    <text evidence="4">The sequence shown here is derived from an EMBL/GenBank/DDBJ whole genome shotgun (WGS) entry which is preliminary data.</text>
</comment>
<evidence type="ECO:0000313" key="4">
    <source>
        <dbReference type="EMBL" id="MDF0601774.1"/>
    </source>
</evidence>
<organism evidence="4 5">
    <name type="scientific">Psychromarinibacter sediminicola</name>
    <dbReference type="NCBI Taxonomy" id="3033385"/>
    <lineage>
        <taxon>Bacteria</taxon>
        <taxon>Pseudomonadati</taxon>
        <taxon>Pseudomonadota</taxon>
        <taxon>Alphaproteobacteria</taxon>
        <taxon>Rhodobacterales</taxon>
        <taxon>Paracoccaceae</taxon>
        <taxon>Psychromarinibacter</taxon>
    </lineage>
</organism>
<evidence type="ECO:0000256" key="2">
    <source>
        <dbReference type="SAM" id="MobiDB-lite"/>
    </source>
</evidence>
<evidence type="ECO:0000313" key="5">
    <source>
        <dbReference type="Proteomes" id="UP001220964"/>
    </source>
</evidence>
<feature type="transmembrane region" description="Helical" evidence="3">
    <location>
        <begin position="69"/>
        <end position="90"/>
    </location>
</feature>
<dbReference type="AlphaFoldDB" id="A0AAE3NSR2"/>
<dbReference type="InterPro" id="IPR032820">
    <property type="entry name" value="ATPase_put"/>
</dbReference>
<keyword evidence="1" id="KW-0406">Ion transport</keyword>
<dbReference type="GO" id="GO:0045259">
    <property type="term" value="C:proton-transporting ATP synthase complex"/>
    <property type="evidence" value="ECO:0007669"/>
    <property type="project" value="UniProtKB-UniRule"/>
</dbReference>
<comment type="function">
    <text evidence="1">A possible function for this protein is to guide the assembly of the membrane sector of the ATPase enzyme complex.</text>
</comment>
<reference evidence="4" key="1">
    <citation type="submission" date="2023-03" db="EMBL/GenBank/DDBJ databases">
        <title>Multiphase analysis and comparison of six strains from genera Psychromarinibacter, Lutimaribacter, and Maritimibacter, including a novel species: Psychromarinibacter sediminicola sp. nov.</title>
        <authorList>
            <person name="Wang Y.-H."/>
            <person name="Ye M.-Q."/>
            <person name="Du Z.-J."/>
        </authorList>
    </citation>
    <scope>NUCLEOTIDE SEQUENCE</scope>
    <source>
        <strain evidence="4">C21-152</strain>
    </source>
</reference>
<keyword evidence="5" id="KW-1185">Reference proteome</keyword>
<name>A0AAE3NSR2_9RHOB</name>
<dbReference type="Proteomes" id="UP001220964">
    <property type="component" value="Unassembled WGS sequence"/>
</dbReference>
<sequence>MTVPDEDPTSGAQLKRLGERIDALKKDKAPKPRQDTTQAAGGAELAWRMVIELVAGIVIGFGIGYGLDYLFGTLPILLVLFTLFGFAAGVQTMMRTARAAQDKAAREGPAGEDGGRAPGRNDSERGAFDEDED</sequence>
<keyword evidence="1" id="KW-0375">Hydrogen ion transport</keyword>
<feature type="transmembrane region" description="Helical" evidence="3">
    <location>
        <begin position="45"/>
        <end position="63"/>
    </location>
</feature>
<accession>A0AAE3NSR2</accession>